<accession>A0A4R8XWG9</accession>
<proteinExistence type="predicted"/>
<feature type="signal peptide" evidence="1">
    <location>
        <begin position="1"/>
        <end position="37"/>
    </location>
</feature>
<evidence type="ECO:0000313" key="3">
    <source>
        <dbReference type="Proteomes" id="UP000298433"/>
    </source>
</evidence>
<evidence type="ECO:0000256" key="1">
    <source>
        <dbReference type="SAM" id="SignalP"/>
    </source>
</evidence>
<organism evidence="2 3">
    <name type="scientific">Cryobacterium cheniae</name>
    <dbReference type="NCBI Taxonomy" id="1259262"/>
    <lineage>
        <taxon>Bacteria</taxon>
        <taxon>Bacillati</taxon>
        <taxon>Actinomycetota</taxon>
        <taxon>Actinomycetes</taxon>
        <taxon>Micrococcales</taxon>
        <taxon>Microbacteriaceae</taxon>
        <taxon>Cryobacterium</taxon>
    </lineage>
</organism>
<gene>
    <name evidence="2" type="ORF">E3T23_03195</name>
</gene>
<sequence length="240" mass="24421">MTTDQGEIVKRHSIGILGVSTVALLAAGVLGSGAAHAQTPQSEGASKTVTLTANLTELNGSGASGTATAAVRNQKIKHIEVHASGLTPNAPHAQHIHYGNQAQNECPTLALDSNDDGRLNTVEGIPAYGPVVVSLTTTGDTSPASFLDVTRFPVSADGGYHYSRDNLHITKVAGTGYPGPAGTGTAKEIAESIREGEGVVVIHGVDYNGNGSYDFSAGASELDPNLPAEATDPAACGVLR</sequence>
<protein>
    <submittedName>
        <fullName evidence="2">Uncharacterized protein</fullName>
    </submittedName>
</protein>
<dbReference type="Proteomes" id="UP000298433">
    <property type="component" value="Unassembled WGS sequence"/>
</dbReference>
<reference evidence="2 3" key="1">
    <citation type="submission" date="2019-03" db="EMBL/GenBank/DDBJ databases">
        <title>Genomics of glacier-inhabiting Cryobacterium strains.</title>
        <authorList>
            <person name="Liu Q."/>
            <person name="Xin Y.-H."/>
        </authorList>
    </citation>
    <scope>NUCLEOTIDE SEQUENCE [LARGE SCALE GENOMIC DNA]</scope>
    <source>
        <strain evidence="2 3">TMT2-48-2</strain>
    </source>
</reference>
<evidence type="ECO:0000313" key="2">
    <source>
        <dbReference type="EMBL" id="TFC83091.1"/>
    </source>
</evidence>
<dbReference type="EMBL" id="SOGN01000018">
    <property type="protein sequence ID" value="TFC83091.1"/>
    <property type="molecule type" value="Genomic_DNA"/>
</dbReference>
<dbReference type="OrthoDB" id="2991218at2"/>
<feature type="chain" id="PRO_5020882703" evidence="1">
    <location>
        <begin position="38"/>
        <end position="240"/>
    </location>
</feature>
<keyword evidence="1" id="KW-0732">Signal</keyword>
<dbReference type="RefSeq" id="WP_134368966.1">
    <property type="nucleotide sequence ID" value="NZ_SOGN01000018.1"/>
</dbReference>
<comment type="caution">
    <text evidence="2">The sequence shown here is derived from an EMBL/GenBank/DDBJ whole genome shotgun (WGS) entry which is preliminary data.</text>
</comment>
<dbReference type="AlphaFoldDB" id="A0A4R8XWG9"/>
<keyword evidence="3" id="KW-1185">Reference proteome</keyword>
<name>A0A4R8XWG9_9MICO</name>